<sequence>MEIVSFIDNQDEENHVQRSGTGILCKHSTGKPLRDKRFVAIHRGGNLSPENHRKLMKWAITCFEHVLPYYGREPEPVLNEAIHYAREWSRGACLTGDLIVASRNVHRFAKTITDPVASAVVRSIGQGVATGHMADHCVGAALYAQKAVLLAGNQVQDEKAWQISKLCSELPEDITILVIQTMQVKRKGLGLPDDT</sequence>
<accession>A0A2V2N6F8</accession>
<keyword evidence="3" id="KW-1185">Reference proteome</keyword>
<evidence type="ECO:0000259" key="1">
    <source>
        <dbReference type="Pfam" id="PF21805"/>
    </source>
</evidence>
<comment type="caution">
    <text evidence="2">The sequence shown here is derived from an EMBL/GenBank/DDBJ whole genome shotgun (WGS) entry which is preliminary data.</text>
</comment>
<dbReference type="Proteomes" id="UP000245657">
    <property type="component" value="Unassembled WGS sequence"/>
</dbReference>
<proteinExistence type="predicted"/>
<dbReference type="AlphaFoldDB" id="A0A2V2N6F8"/>
<dbReference type="EMBL" id="QGMY01000009">
    <property type="protein sequence ID" value="PWR70873.1"/>
    <property type="molecule type" value="Genomic_DNA"/>
</dbReference>
<gene>
    <name evidence="2" type="ORF">DK846_12845</name>
</gene>
<evidence type="ECO:0000313" key="3">
    <source>
        <dbReference type="Proteomes" id="UP000245657"/>
    </source>
</evidence>
<dbReference type="InterPro" id="IPR048667">
    <property type="entry name" value="Imm5-like"/>
</dbReference>
<feature type="domain" description="Imm-5-like" evidence="1">
    <location>
        <begin position="46"/>
        <end position="168"/>
    </location>
</feature>
<organism evidence="2 3">
    <name type="scientific">Methanospirillum lacunae</name>
    <dbReference type="NCBI Taxonomy" id="668570"/>
    <lineage>
        <taxon>Archaea</taxon>
        <taxon>Methanobacteriati</taxon>
        <taxon>Methanobacteriota</taxon>
        <taxon>Stenosarchaea group</taxon>
        <taxon>Methanomicrobia</taxon>
        <taxon>Methanomicrobiales</taxon>
        <taxon>Methanospirillaceae</taxon>
        <taxon>Methanospirillum</taxon>
    </lineage>
</organism>
<evidence type="ECO:0000313" key="2">
    <source>
        <dbReference type="EMBL" id="PWR70873.1"/>
    </source>
</evidence>
<protein>
    <recommendedName>
        <fullName evidence="1">Imm-5-like domain-containing protein</fullName>
    </recommendedName>
</protein>
<name>A0A2V2N6F8_9EURY</name>
<reference evidence="2 3" key="1">
    <citation type="submission" date="2018-05" db="EMBL/GenBank/DDBJ databases">
        <title>Draft genome of Methanospirillum lacunae Ki8-1.</title>
        <authorList>
            <person name="Dueholm M.S."/>
            <person name="Nielsen P.H."/>
            <person name="Bakmann L.F."/>
            <person name="Otzen D.E."/>
        </authorList>
    </citation>
    <scope>NUCLEOTIDE SEQUENCE [LARGE SCALE GENOMIC DNA]</scope>
    <source>
        <strain evidence="2 3">Ki8-1</strain>
    </source>
</reference>
<dbReference type="Pfam" id="PF21805">
    <property type="entry name" value="Imm5_like"/>
    <property type="match status" value="1"/>
</dbReference>